<dbReference type="SUPFAM" id="SSF52172">
    <property type="entry name" value="CheY-like"/>
    <property type="match status" value="1"/>
</dbReference>
<dbReference type="RefSeq" id="WP_307690605.1">
    <property type="nucleotide sequence ID" value="NZ_JAUSRO010000009.1"/>
</dbReference>
<dbReference type="InterPro" id="IPR011006">
    <property type="entry name" value="CheY-like_superfamily"/>
</dbReference>
<dbReference type="CDD" id="cd06170">
    <property type="entry name" value="LuxR_C_like"/>
    <property type="match status" value="1"/>
</dbReference>
<dbReference type="InterPro" id="IPR039420">
    <property type="entry name" value="WalR-like"/>
</dbReference>
<keyword evidence="1 3" id="KW-0597">Phosphoprotein</keyword>
<dbReference type="PROSITE" id="PS50043">
    <property type="entry name" value="HTH_LUXR_2"/>
    <property type="match status" value="1"/>
</dbReference>
<sequence>MKIIATPRRFAILVVDDHELVRLGVRALLQSQESPSGATVEVLEAGTLAEALTLYAIHEEAIDLVLLDIALPDTQGLNGVVQFRARHPHARIVVITGAGASAAAQDGLAQSALALGASAFLPKSANLREVVSFIRACGVLGSDALDRLPPSSSNGGPPVARNSMSERALQTLSPRHVPILQLILEGKNNREIAEAVHLSEGTVKNYVSTILLRFGVRSRAQLISSLR</sequence>
<dbReference type="Proteomes" id="UP001226867">
    <property type="component" value="Unassembled WGS sequence"/>
</dbReference>
<proteinExistence type="predicted"/>
<feature type="modified residue" description="4-aspartylphosphate" evidence="3">
    <location>
        <position position="68"/>
    </location>
</feature>
<organism evidence="6 7">
    <name type="scientific">Variovorax ginsengisoli</name>
    <dbReference type="NCBI Taxonomy" id="363844"/>
    <lineage>
        <taxon>Bacteria</taxon>
        <taxon>Pseudomonadati</taxon>
        <taxon>Pseudomonadota</taxon>
        <taxon>Betaproteobacteria</taxon>
        <taxon>Burkholderiales</taxon>
        <taxon>Comamonadaceae</taxon>
        <taxon>Variovorax</taxon>
    </lineage>
</organism>
<evidence type="ECO:0000259" key="4">
    <source>
        <dbReference type="PROSITE" id="PS50043"/>
    </source>
</evidence>
<dbReference type="PROSITE" id="PS50110">
    <property type="entry name" value="RESPONSE_REGULATORY"/>
    <property type="match status" value="1"/>
</dbReference>
<gene>
    <name evidence="6" type="ORF">J2W36_003082</name>
</gene>
<dbReference type="Pfam" id="PF00196">
    <property type="entry name" value="GerE"/>
    <property type="match status" value="1"/>
</dbReference>
<dbReference type="SMART" id="SM00448">
    <property type="entry name" value="REC"/>
    <property type="match status" value="1"/>
</dbReference>
<evidence type="ECO:0000256" key="1">
    <source>
        <dbReference type="ARBA" id="ARBA00022553"/>
    </source>
</evidence>
<keyword evidence="2 6" id="KW-0238">DNA-binding</keyword>
<reference evidence="6 7" key="1">
    <citation type="submission" date="2023-07" db="EMBL/GenBank/DDBJ databases">
        <title>Sorghum-associated microbial communities from plants grown in Nebraska, USA.</title>
        <authorList>
            <person name="Schachtman D."/>
        </authorList>
    </citation>
    <scope>NUCLEOTIDE SEQUENCE [LARGE SCALE GENOMIC DNA]</scope>
    <source>
        <strain evidence="6 7">DS1607</strain>
    </source>
</reference>
<name>A0ABT9S8Y4_9BURK</name>
<dbReference type="InterPro" id="IPR001789">
    <property type="entry name" value="Sig_transdc_resp-reg_receiver"/>
</dbReference>
<dbReference type="Gene3D" id="3.40.50.2300">
    <property type="match status" value="1"/>
</dbReference>
<accession>A0ABT9S8Y4</accession>
<dbReference type="PANTHER" id="PTHR43214">
    <property type="entry name" value="TWO-COMPONENT RESPONSE REGULATOR"/>
    <property type="match status" value="1"/>
</dbReference>
<dbReference type="GO" id="GO:0003677">
    <property type="term" value="F:DNA binding"/>
    <property type="evidence" value="ECO:0007669"/>
    <property type="project" value="UniProtKB-KW"/>
</dbReference>
<dbReference type="PANTHER" id="PTHR43214:SF43">
    <property type="entry name" value="TWO-COMPONENT RESPONSE REGULATOR"/>
    <property type="match status" value="1"/>
</dbReference>
<evidence type="ECO:0000256" key="3">
    <source>
        <dbReference type="PROSITE-ProRule" id="PRU00169"/>
    </source>
</evidence>
<dbReference type="CDD" id="cd17535">
    <property type="entry name" value="REC_NarL-like"/>
    <property type="match status" value="1"/>
</dbReference>
<evidence type="ECO:0000313" key="7">
    <source>
        <dbReference type="Proteomes" id="UP001226867"/>
    </source>
</evidence>
<feature type="domain" description="HTH luxR-type" evidence="4">
    <location>
        <begin position="165"/>
        <end position="227"/>
    </location>
</feature>
<comment type="caution">
    <text evidence="6">The sequence shown here is derived from an EMBL/GenBank/DDBJ whole genome shotgun (WGS) entry which is preliminary data.</text>
</comment>
<dbReference type="InterPro" id="IPR058245">
    <property type="entry name" value="NreC/VraR/RcsB-like_REC"/>
</dbReference>
<keyword evidence="7" id="KW-1185">Reference proteome</keyword>
<dbReference type="InterPro" id="IPR000792">
    <property type="entry name" value="Tscrpt_reg_LuxR_C"/>
</dbReference>
<dbReference type="Pfam" id="PF00072">
    <property type="entry name" value="Response_reg"/>
    <property type="match status" value="1"/>
</dbReference>
<dbReference type="PRINTS" id="PR00038">
    <property type="entry name" value="HTHLUXR"/>
</dbReference>
<evidence type="ECO:0000313" key="6">
    <source>
        <dbReference type="EMBL" id="MDP9900816.1"/>
    </source>
</evidence>
<feature type="domain" description="Response regulatory" evidence="5">
    <location>
        <begin position="11"/>
        <end position="138"/>
    </location>
</feature>
<dbReference type="SUPFAM" id="SSF46894">
    <property type="entry name" value="C-terminal effector domain of the bipartite response regulators"/>
    <property type="match status" value="1"/>
</dbReference>
<protein>
    <submittedName>
        <fullName evidence="6">DNA-binding NarL/FixJ family response regulator</fullName>
    </submittedName>
</protein>
<evidence type="ECO:0000259" key="5">
    <source>
        <dbReference type="PROSITE" id="PS50110"/>
    </source>
</evidence>
<dbReference type="EMBL" id="JAUSRO010000009">
    <property type="protein sequence ID" value="MDP9900816.1"/>
    <property type="molecule type" value="Genomic_DNA"/>
</dbReference>
<evidence type="ECO:0000256" key="2">
    <source>
        <dbReference type="ARBA" id="ARBA00023125"/>
    </source>
</evidence>
<dbReference type="InterPro" id="IPR016032">
    <property type="entry name" value="Sig_transdc_resp-reg_C-effctor"/>
</dbReference>
<dbReference type="SMART" id="SM00421">
    <property type="entry name" value="HTH_LUXR"/>
    <property type="match status" value="1"/>
</dbReference>